<dbReference type="Proteomes" id="UP000886653">
    <property type="component" value="Unassembled WGS sequence"/>
</dbReference>
<dbReference type="AlphaFoldDB" id="A0A9P6NPJ6"/>
<sequence>MDNIEATNQHMGLVLCTCSQCIKVKYTDSSGKEVNGSWLHPATRRNHRSSMNAKSEDAPILKALAQEFSVKACIRDVDPTNVISEADDMPSFQTPKITELFCKIHLQFSLLRPS</sequence>
<proteinExistence type="predicted"/>
<comment type="caution">
    <text evidence="1">The sequence shown here is derived from an EMBL/GenBank/DDBJ whole genome shotgun (WGS) entry which is preliminary data.</text>
</comment>
<keyword evidence="2" id="KW-1185">Reference proteome</keyword>
<evidence type="ECO:0000313" key="1">
    <source>
        <dbReference type="EMBL" id="KAG0147275.1"/>
    </source>
</evidence>
<dbReference type="OrthoDB" id="2512683at2759"/>
<dbReference type="EMBL" id="MU167250">
    <property type="protein sequence ID" value="KAG0147275.1"/>
    <property type="molecule type" value="Genomic_DNA"/>
</dbReference>
<reference evidence="1" key="1">
    <citation type="submission" date="2013-11" db="EMBL/GenBank/DDBJ databases">
        <title>Genome sequence of the fusiform rust pathogen reveals effectors for host alternation and coevolution with pine.</title>
        <authorList>
            <consortium name="DOE Joint Genome Institute"/>
            <person name="Smith K."/>
            <person name="Pendleton A."/>
            <person name="Kubisiak T."/>
            <person name="Anderson C."/>
            <person name="Salamov A."/>
            <person name="Aerts A."/>
            <person name="Riley R."/>
            <person name="Clum A."/>
            <person name="Lindquist E."/>
            <person name="Ence D."/>
            <person name="Campbell M."/>
            <person name="Kronenberg Z."/>
            <person name="Feau N."/>
            <person name="Dhillon B."/>
            <person name="Hamelin R."/>
            <person name="Burleigh J."/>
            <person name="Smith J."/>
            <person name="Yandell M."/>
            <person name="Nelson C."/>
            <person name="Grigoriev I."/>
            <person name="Davis J."/>
        </authorList>
    </citation>
    <scope>NUCLEOTIDE SEQUENCE</scope>
    <source>
        <strain evidence="1">G11</strain>
    </source>
</reference>
<accession>A0A9P6NPJ6</accession>
<organism evidence="1 2">
    <name type="scientific">Cronartium quercuum f. sp. fusiforme G11</name>
    <dbReference type="NCBI Taxonomy" id="708437"/>
    <lineage>
        <taxon>Eukaryota</taxon>
        <taxon>Fungi</taxon>
        <taxon>Dikarya</taxon>
        <taxon>Basidiomycota</taxon>
        <taxon>Pucciniomycotina</taxon>
        <taxon>Pucciniomycetes</taxon>
        <taxon>Pucciniales</taxon>
        <taxon>Coleosporiaceae</taxon>
        <taxon>Cronartium</taxon>
    </lineage>
</organism>
<name>A0A9P6NPJ6_9BASI</name>
<protein>
    <submittedName>
        <fullName evidence="1">Uncharacterized protein</fullName>
    </submittedName>
</protein>
<gene>
    <name evidence="1" type="ORF">CROQUDRAFT_699603</name>
</gene>
<evidence type="ECO:0000313" key="2">
    <source>
        <dbReference type="Proteomes" id="UP000886653"/>
    </source>
</evidence>